<keyword evidence="5 10" id="KW-1133">Transmembrane helix</keyword>
<dbReference type="CDD" id="cd12912">
    <property type="entry name" value="PDC2_MCP_like"/>
    <property type="match status" value="1"/>
</dbReference>
<dbReference type="GO" id="GO:0006935">
    <property type="term" value="P:chemotaxis"/>
    <property type="evidence" value="ECO:0007669"/>
    <property type="project" value="UniProtKB-KW"/>
</dbReference>
<dbReference type="Gene3D" id="1.10.287.950">
    <property type="entry name" value="Methyl-accepting chemotaxis protein"/>
    <property type="match status" value="1"/>
</dbReference>
<dbReference type="PATRIC" id="fig|1123384.7.peg.559"/>
<evidence type="ECO:0000256" key="4">
    <source>
        <dbReference type="ARBA" id="ARBA00022692"/>
    </source>
</evidence>
<keyword evidence="7 9" id="KW-0807">Transducer</keyword>
<comment type="similarity">
    <text evidence="8">Belongs to the methyl-accepting chemotaxis (MCP) protein family.</text>
</comment>
<evidence type="ECO:0000256" key="3">
    <source>
        <dbReference type="ARBA" id="ARBA00022500"/>
    </source>
</evidence>
<gene>
    <name evidence="13" type="ORF">AJ81_02835</name>
</gene>
<comment type="subcellular location">
    <subcellularLocation>
        <location evidence="1">Cell membrane</location>
        <topology evidence="1">Multi-pass membrane protein</topology>
    </subcellularLocation>
</comment>
<feature type="transmembrane region" description="Helical" evidence="10">
    <location>
        <begin position="298"/>
        <end position="320"/>
    </location>
</feature>
<keyword evidence="2" id="KW-1003">Cell membrane</keyword>
<evidence type="ECO:0000256" key="9">
    <source>
        <dbReference type="PROSITE-ProRule" id="PRU00284"/>
    </source>
</evidence>
<dbReference type="Pfam" id="PF02743">
    <property type="entry name" value="dCache_1"/>
    <property type="match status" value="1"/>
</dbReference>
<feature type="transmembrane region" description="Helical" evidence="10">
    <location>
        <begin position="9"/>
        <end position="29"/>
    </location>
</feature>
<evidence type="ECO:0000313" key="14">
    <source>
        <dbReference type="Proteomes" id="UP000077469"/>
    </source>
</evidence>
<dbReference type="SMART" id="SM00304">
    <property type="entry name" value="HAMP"/>
    <property type="match status" value="1"/>
</dbReference>
<dbReference type="STRING" id="1123384.AJ81_02835"/>
<dbReference type="CDD" id="cd12914">
    <property type="entry name" value="PDC1_DGC_like"/>
    <property type="match status" value="1"/>
</dbReference>
<dbReference type="GO" id="GO:0007165">
    <property type="term" value="P:signal transduction"/>
    <property type="evidence" value="ECO:0007669"/>
    <property type="project" value="UniProtKB-KW"/>
</dbReference>
<dbReference type="InterPro" id="IPR033479">
    <property type="entry name" value="dCache_1"/>
</dbReference>
<evidence type="ECO:0000259" key="12">
    <source>
        <dbReference type="PROSITE" id="PS50885"/>
    </source>
</evidence>
<accession>A0A0X1KPU1</accession>
<evidence type="ECO:0000256" key="1">
    <source>
        <dbReference type="ARBA" id="ARBA00004651"/>
    </source>
</evidence>
<evidence type="ECO:0000256" key="10">
    <source>
        <dbReference type="SAM" id="Phobius"/>
    </source>
</evidence>
<proteinExistence type="inferred from homology"/>
<dbReference type="PROSITE" id="PS50111">
    <property type="entry name" value="CHEMOTAXIS_TRANSDUC_2"/>
    <property type="match status" value="1"/>
</dbReference>
<reference evidence="13 14" key="1">
    <citation type="submission" date="2014-01" db="EMBL/GenBank/DDBJ databases">
        <title>Genome sequencing of Thermotog hypogea.</title>
        <authorList>
            <person name="Zhang X."/>
            <person name="Alvare G."/>
            <person name="Fristensky B."/>
            <person name="Chen L."/>
            <person name="Suen T."/>
            <person name="Chen Q."/>
            <person name="Ma K."/>
        </authorList>
    </citation>
    <scope>NUCLEOTIDE SEQUENCE [LARGE SCALE GENOMIC DNA]</scope>
    <source>
        <strain evidence="13 14">DSM 11164</strain>
    </source>
</reference>
<dbReference type="PaxDb" id="1123384-AJ81_02835"/>
<dbReference type="GO" id="GO:0005886">
    <property type="term" value="C:plasma membrane"/>
    <property type="evidence" value="ECO:0007669"/>
    <property type="project" value="UniProtKB-SubCell"/>
</dbReference>
<dbReference type="AlphaFoldDB" id="A0A0X1KPU1"/>
<dbReference type="SMART" id="SM00283">
    <property type="entry name" value="MA"/>
    <property type="match status" value="1"/>
</dbReference>
<dbReference type="OrthoDB" id="13222at2"/>
<keyword evidence="3" id="KW-0145">Chemotaxis</keyword>
<name>A0A0X1KPU1_9THEM</name>
<feature type="domain" description="HAMP" evidence="12">
    <location>
        <begin position="322"/>
        <end position="374"/>
    </location>
</feature>
<dbReference type="KEGG" id="phy:AJ81_02835"/>
<dbReference type="InterPro" id="IPR003660">
    <property type="entry name" value="HAMP_dom"/>
</dbReference>
<dbReference type="CDD" id="cd06225">
    <property type="entry name" value="HAMP"/>
    <property type="match status" value="1"/>
</dbReference>
<dbReference type="PANTHER" id="PTHR32089:SF112">
    <property type="entry name" value="LYSOZYME-LIKE PROTEIN-RELATED"/>
    <property type="match status" value="1"/>
</dbReference>
<evidence type="ECO:0000256" key="7">
    <source>
        <dbReference type="ARBA" id="ARBA00023224"/>
    </source>
</evidence>
<dbReference type="Pfam" id="PF00672">
    <property type="entry name" value="HAMP"/>
    <property type="match status" value="1"/>
</dbReference>
<keyword evidence="6 10" id="KW-0472">Membrane</keyword>
<evidence type="ECO:0000256" key="5">
    <source>
        <dbReference type="ARBA" id="ARBA00022989"/>
    </source>
</evidence>
<dbReference type="PROSITE" id="PS50885">
    <property type="entry name" value="HAMP"/>
    <property type="match status" value="1"/>
</dbReference>
<evidence type="ECO:0000313" key="13">
    <source>
        <dbReference type="EMBL" id="AJC73317.1"/>
    </source>
</evidence>
<sequence>MKSIRGRILFWFLTTTLVLLAILGLFIYFQTQNTVLPLTQELALQVVDGNARMVSEWLSGRSFELKSIAMGLESMVAIKILQQKDVVAGTLYSIALQLSSKLKERKDVFDTYFVADYREGLLYETDGASVVSSSAKEREFYKKIIEEAQDSFMGELRVSELTKRPVFIIAHKVVDSFGDVVGVFGATIPLESLSKMVSRIAMGEVGYGWIVDGTGLVLAHPERSMVGQFNVLNSSQAGYKGLEELASKMVKGQQGFGTILAPDGKRLFLAFTPIPATPNWTLGLAIAESELFARANRMIFMVLIVLLIIVGMIVLVSFIVGQSISKPIKSLAQSVQKFGSGDLTVEFSVKARDETSQMASALKDMAQSLRSSLNLTKSSASELDRFSSMLESVAKESERLATMLSEQADQLNKNVQNVSASMQQVGSGVEEVAASAQNVSKSAQQLSERSERVSKAAKEGEQAVEKIVQIVNSAKQMASSTVQTVGKLAEDAQNVAMVVETINAIAEQTNLLALNAAIEAARAGEAGRGFAVVADEIRKLAEQSKEATGNIANILKKIQQGAKEADEKTSETAKVVDEAANQATAVGGKLKDILSEVESMASMVESTAASAQEQSAAAEEMASAVDGATKAIADIAARLEEMVKGVKRQAELVVQNRQIGDELKQISHKLLESLEKFKL</sequence>
<dbReference type="RefSeq" id="WP_031503881.1">
    <property type="nucleotide sequence ID" value="NC_022795.1"/>
</dbReference>
<dbReference type="Pfam" id="PF00015">
    <property type="entry name" value="MCPsignal"/>
    <property type="match status" value="1"/>
</dbReference>
<evidence type="ECO:0000256" key="6">
    <source>
        <dbReference type="ARBA" id="ARBA00023136"/>
    </source>
</evidence>
<dbReference type="PANTHER" id="PTHR32089">
    <property type="entry name" value="METHYL-ACCEPTING CHEMOTAXIS PROTEIN MCPB"/>
    <property type="match status" value="1"/>
</dbReference>
<dbReference type="SUPFAM" id="SSF58104">
    <property type="entry name" value="Methyl-accepting chemotaxis protein (MCP) signaling domain"/>
    <property type="match status" value="1"/>
</dbReference>
<evidence type="ECO:0000256" key="2">
    <source>
        <dbReference type="ARBA" id="ARBA00022475"/>
    </source>
</evidence>
<protein>
    <submittedName>
        <fullName evidence="13">Methyl-accepting chemotaxis protein</fullName>
    </submittedName>
</protein>
<dbReference type="InterPro" id="IPR004089">
    <property type="entry name" value="MCPsignal_dom"/>
</dbReference>
<dbReference type="Proteomes" id="UP000077469">
    <property type="component" value="Chromosome"/>
</dbReference>
<keyword evidence="4 10" id="KW-0812">Transmembrane</keyword>
<dbReference type="Gene3D" id="3.30.450.20">
    <property type="entry name" value="PAS domain"/>
    <property type="match status" value="1"/>
</dbReference>
<feature type="domain" description="Methyl-accepting transducer" evidence="11">
    <location>
        <begin position="393"/>
        <end position="629"/>
    </location>
</feature>
<dbReference type="Gene3D" id="6.10.340.10">
    <property type="match status" value="1"/>
</dbReference>
<organism evidence="13 14">
    <name type="scientific">Pseudothermotoga hypogea DSM 11164 = NBRC 106472</name>
    <dbReference type="NCBI Taxonomy" id="1123384"/>
    <lineage>
        <taxon>Bacteria</taxon>
        <taxon>Thermotogati</taxon>
        <taxon>Thermotogota</taxon>
        <taxon>Thermotogae</taxon>
        <taxon>Thermotogales</taxon>
        <taxon>Thermotogaceae</taxon>
        <taxon>Pseudothermotoga</taxon>
    </lineage>
</organism>
<evidence type="ECO:0000259" key="11">
    <source>
        <dbReference type="PROSITE" id="PS50111"/>
    </source>
</evidence>
<keyword evidence="14" id="KW-1185">Reference proteome</keyword>
<dbReference type="EMBL" id="CP007141">
    <property type="protein sequence ID" value="AJC73317.1"/>
    <property type="molecule type" value="Genomic_DNA"/>
</dbReference>
<evidence type="ECO:0000256" key="8">
    <source>
        <dbReference type="ARBA" id="ARBA00029447"/>
    </source>
</evidence>
<dbReference type="CDD" id="cd11386">
    <property type="entry name" value="MCP_signal"/>
    <property type="match status" value="1"/>
</dbReference>